<evidence type="ECO:0000256" key="7">
    <source>
        <dbReference type="ARBA" id="ARBA00022737"/>
    </source>
</evidence>
<evidence type="ECO:0000256" key="4">
    <source>
        <dbReference type="ARBA" id="ARBA00012297"/>
    </source>
</evidence>
<dbReference type="CDD" id="cd13875">
    <property type="entry name" value="CuRO_2_LCC_plant"/>
    <property type="match status" value="1"/>
</dbReference>
<dbReference type="EC" id="1.10.3.2" evidence="4"/>
<evidence type="ECO:0000256" key="3">
    <source>
        <dbReference type="ARBA" id="ARBA00010609"/>
    </source>
</evidence>
<dbReference type="Gene3D" id="2.60.40.420">
    <property type="entry name" value="Cupredoxins - blue copper proteins"/>
    <property type="match status" value="2"/>
</dbReference>
<dbReference type="InterPro" id="IPR034285">
    <property type="entry name" value="CuRO_2_LCC"/>
</dbReference>
<dbReference type="AlphaFoldDB" id="A0A2N9JAK4"/>
<evidence type="ECO:0000256" key="9">
    <source>
        <dbReference type="ARBA" id="ARBA00023008"/>
    </source>
</evidence>
<evidence type="ECO:0000256" key="8">
    <source>
        <dbReference type="ARBA" id="ARBA00023002"/>
    </source>
</evidence>
<protein>
    <recommendedName>
        <fullName evidence="4">laccase</fullName>
        <ecNumber evidence="4">1.10.3.2</ecNumber>
    </recommendedName>
</protein>
<dbReference type="PANTHER" id="PTHR11709:SF349">
    <property type="entry name" value="LACCASE"/>
    <property type="match status" value="1"/>
</dbReference>
<evidence type="ECO:0000259" key="12">
    <source>
        <dbReference type="Pfam" id="PF07732"/>
    </source>
</evidence>
<name>A0A2N9JAK4_FAGSY</name>
<evidence type="ECO:0000256" key="6">
    <source>
        <dbReference type="ARBA" id="ARBA00022525"/>
    </source>
</evidence>
<dbReference type="InterPro" id="IPR008972">
    <property type="entry name" value="Cupredoxin"/>
</dbReference>
<evidence type="ECO:0000259" key="11">
    <source>
        <dbReference type="Pfam" id="PF00394"/>
    </source>
</evidence>
<evidence type="ECO:0000313" key="13">
    <source>
        <dbReference type="EMBL" id="SPD33644.1"/>
    </source>
</evidence>
<comment type="similarity">
    <text evidence="3">Belongs to the multicopper oxidase family.</text>
</comment>
<evidence type="ECO:0000256" key="2">
    <source>
        <dbReference type="ARBA" id="ARBA00004271"/>
    </source>
</evidence>
<dbReference type="Pfam" id="PF07732">
    <property type="entry name" value="Cu-oxidase_3"/>
    <property type="match status" value="1"/>
</dbReference>
<evidence type="ECO:0000256" key="1">
    <source>
        <dbReference type="ARBA" id="ARBA00000349"/>
    </source>
</evidence>
<keyword evidence="5" id="KW-0052">Apoplast</keyword>
<gene>
    <name evidence="13" type="ORF">FSB_LOCUS61526</name>
</gene>
<dbReference type="InterPro" id="IPR045087">
    <property type="entry name" value="Cu-oxidase_fam"/>
</dbReference>
<dbReference type="Pfam" id="PF00394">
    <property type="entry name" value="Cu-oxidase"/>
    <property type="match status" value="1"/>
</dbReference>
<reference evidence="13" key="1">
    <citation type="submission" date="2018-02" db="EMBL/GenBank/DDBJ databases">
        <authorList>
            <person name="Cohen D.B."/>
            <person name="Kent A.D."/>
        </authorList>
    </citation>
    <scope>NUCLEOTIDE SEQUENCE</scope>
</reference>
<dbReference type="PANTHER" id="PTHR11709">
    <property type="entry name" value="MULTI-COPPER OXIDASE"/>
    <property type="match status" value="1"/>
</dbReference>
<dbReference type="InterPro" id="IPR001117">
    <property type="entry name" value="Cu-oxidase_2nd"/>
</dbReference>
<feature type="domain" description="Plastocyanin-like" evidence="12">
    <location>
        <begin position="123"/>
        <end position="235"/>
    </location>
</feature>
<dbReference type="EMBL" id="OIVN01006465">
    <property type="protein sequence ID" value="SPD33644.1"/>
    <property type="molecule type" value="Genomic_DNA"/>
</dbReference>
<comment type="catalytic activity">
    <reaction evidence="1">
        <text>4 hydroquinone + O2 = 4 benzosemiquinone + 2 H2O</text>
        <dbReference type="Rhea" id="RHEA:11276"/>
        <dbReference type="ChEBI" id="CHEBI:15377"/>
        <dbReference type="ChEBI" id="CHEBI:15379"/>
        <dbReference type="ChEBI" id="CHEBI:17594"/>
        <dbReference type="ChEBI" id="CHEBI:17977"/>
        <dbReference type="EC" id="1.10.3.2"/>
    </reaction>
</comment>
<dbReference type="CDD" id="cd13849">
    <property type="entry name" value="CuRO_1_LCC_plant"/>
    <property type="match status" value="1"/>
</dbReference>
<dbReference type="SUPFAM" id="SSF49503">
    <property type="entry name" value="Cupredoxins"/>
    <property type="match status" value="2"/>
</dbReference>
<dbReference type="GO" id="GO:0046274">
    <property type="term" value="P:lignin catabolic process"/>
    <property type="evidence" value="ECO:0007669"/>
    <property type="project" value="UniProtKB-KW"/>
</dbReference>
<keyword evidence="10" id="KW-0439">Lignin degradation</keyword>
<dbReference type="InterPro" id="IPR034288">
    <property type="entry name" value="CuRO_1_LCC"/>
</dbReference>
<dbReference type="GO" id="GO:0005507">
    <property type="term" value="F:copper ion binding"/>
    <property type="evidence" value="ECO:0007669"/>
    <property type="project" value="InterPro"/>
</dbReference>
<dbReference type="GO" id="GO:0048046">
    <property type="term" value="C:apoplast"/>
    <property type="evidence" value="ECO:0007669"/>
    <property type="project" value="UniProtKB-SubCell"/>
</dbReference>
<evidence type="ECO:0000256" key="5">
    <source>
        <dbReference type="ARBA" id="ARBA00022523"/>
    </source>
</evidence>
<proteinExistence type="inferred from homology"/>
<evidence type="ECO:0000256" key="10">
    <source>
        <dbReference type="ARBA" id="ARBA00023185"/>
    </source>
</evidence>
<sequence length="419" mass="46095">MLLQPLIASRAPRMGLVGLSPPENGYGAKEIWVLGVSVVGDIWVLGVSAVGGGGWGTRSGFWVLKVGVDGLIVTVCCREVAGWTMKYKNYFTAGALLWPLAALSGMLFCMAQANIHYYDFVLKETNFTRLCGAKSMLTVNGSFPGPVICIHKGDTVYVNVQNQGNYGVTIHWHGVKQPRNPESDGPEFITQCPISLGSNFTYKIIFLNEEGTLWWHAHSDWTRASVHGAIVILPANGTAYPFPNPDGEQVIVFGSWYKGDVMSLTDNASKTGGATLLSDAFTINGQPGDYKPCSKETTYLMVVDYGKTYLLRNVNAAMNRDFFFAISEHNLTVVGWDGAYVKPFTTGYIMIAPRQTMDILVTANQSPSTQYYMLISPYYDGALYDFDQSIATAIWQYNGNYTFPSTPSYPANLPHYALQ</sequence>
<dbReference type="InterPro" id="IPR011707">
    <property type="entry name" value="Cu-oxidase-like_N"/>
</dbReference>
<keyword evidence="8" id="KW-0560">Oxidoreductase</keyword>
<keyword evidence="6" id="KW-0964">Secreted</keyword>
<comment type="subcellular location">
    <subcellularLocation>
        <location evidence="2">Secreted</location>
        <location evidence="2">Extracellular space</location>
        <location evidence="2">Apoplast</location>
    </subcellularLocation>
</comment>
<keyword evidence="7" id="KW-0677">Repeat</keyword>
<feature type="domain" description="Plastocyanin-like" evidence="11">
    <location>
        <begin position="248"/>
        <end position="400"/>
    </location>
</feature>
<dbReference type="GO" id="GO:0052716">
    <property type="term" value="F:hydroquinone:oxygen oxidoreductase activity"/>
    <property type="evidence" value="ECO:0007669"/>
    <property type="project" value="UniProtKB-EC"/>
</dbReference>
<accession>A0A2N9JAK4</accession>
<keyword evidence="9" id="KW-0186">Copper</keyword>
<organism evidence="13">
    <name type="scientific">Fagus sylvatica</name>
    <name type="common">Beechnut</name>
    <dbReference type="NCBI Taxonomy" id="28930"/>
    <lineage>
        <taxon>Eukaryota</taxon>
        <taxon>Viridiplantae</taxon>
        <taxon>Streptophyta</taxon>
        <taxon>Embryophyta</taxon>
        <taxon>Tracheophyta</taxon>
        <taxon>Spermatophyta</taxon>
        <taxon>Magnoliopsida</taxon>
        <taxon>eudicotyledons</taxon>
        <taxon>Gunneridae</taxon>
        <taxon>Pentapetalae</taxon>
        <taxon>rosids</taxon>
        <taxon>fabids</taxon>
        <taxon>Fagales</taxon>
        <taxon>Fagaceae</taxon>
        <taxon>Fagus</taxon>
    </lineage>
</organism>